<dbReference type="EC" id="2.3.1.7" evidence="16"/>
<keyword evidence="13" id="KW-0012">Acyltransferase</keyword>
<feature type="domain" description="Choline/carnitine acyltransferase" evidence="19">
    <location>
        <begin position="66"/>
        <end position="623"/>
    </location>
</feature>
<evidence type="ECO:0000313" key="21">
    <source>
        <dbReference type="Proteomes" id="UP000037035"/>
    </source>
</evidence>
<evidence type="ECO:0000256" key="13">
    <source>
        <dbReference type="ARBA" id="ARBA00023315"/>
    </source>
</evidence>
<evidence type="ECO:0000256" key="3">
    <source>
        <dbReference type="ARBA" id="ARBA00005232"/>
    </source>
</evidence>
<keyword evidence="10" id="KW-0496">Mitochondrion</keyword>
<evidence type="ECO:0000256" key="17">
    <source>
        <dbReference type="ARBA" id="ARBA00073438"/>
    </source>
</evidence>
<evidence type="ECO:0000256" key="5">
    <source>
        <dbReference type="ARBA" id="ARBA00022679"/>
    </source>
</evidence>
<reference evidence="20 21" key="1">
    <citation type="submission" date="2015-08" db="EMBL/GenBank/DDBJ databases">
        <title>Next Generation Sequencing and Analysis of the Genome of Puccinia sorghi L Schw, the Causal Agent of Maize Common Rust.</title>
        <authorList>
            <person name="Rochi L."/>
            <person name="Burguener G."/>
            <person name="Darino M."/>
            <person name="Turjanski A."/>
            <person name="Kreff E."/>
            <person name="Dieguez M.J."/>
            <person name="Sacco F."/>
        </authorList>
    </citation>
    <scope>NUCLEOTIDE SEQUENCE [LARGE SCALE GENOMIC DNA]</scope>
    <source>
        <strain evidence="20 21">RO10H11247</strain>
    </source>
</reference>
<keyword evidence="4" id="KW-0813">Transport</keyword>
<dbReference type="GO" id="GO:0009437">
    <property type="term" value="P:carnitine metabolic process"/>
    <property type="evidence" value="ECO:0007669"/>
    <property type="project" value="TreeGrafter"/>
</dbReference>
<dbReference type="Gene3D" id="3.30.559.10">
    <property type="entry name" value="Chloramphenicol acetyltransferase-like domain"/>
    <property type="match status" value="1"/>
</dbReference>
<dbReference type="InterPro" id="IPR042231">
    <property type="entry name" value="Cho/carn_acyl_trans_2"/>
</dbReference>
<protein>
    <recommendedName>
        <fullName evidence="17">Carnitine O-acetyltransferase, mitochondrial</fullName>
        <ecNumber evidence="16">2.3.1.7</ecNumber>
    </recommendedName>
</protein>
<evidence type="ECO:0000256" key="2">
    <source>
        <dbReference type="ARBA" id="ARBA00004443"/>
    </source>
</evidence>
<gene>
    <name evidence="20" type="ORF">VP01_2243g1</name>
</gene>
<dbReference type="PROSITE" id="PS00439">
    <property type="entry name" value="ACYLTRANSF_C_1"/>
    <property type="match status" value="1"/>
</dbReference>
<dbReference type="PANTHER" id="PTHR22589">
    <property type="entry name" value="CARNITINE O-ACYLTRANSFERASE"/>
    <property type="match status" value="1"/>
</dbReference>
<dbReference type="PANTHER" id="PTHR22589:SF103">
    <property type="entry name" value="CARNITINE O-ACETYL-TRANSFERASE, ISOFORM A-RELATED"/>
    <property type="match status" value="1"/>
</dbReference>
<dbReference type="Proteomes" id="UP000037035">
    <property type="component" value="Unassembled WGS sequence"/>
</dbReference>
<keyword evidence="11" id="KW-0472">Membrane</keyword>
<evidence type="ECO:0000256" key="9">
    <source>
        <dbReference type="ARBA" id="ARBA00023098"/>
    </source>
</evidence>
<dbReference type="AlphaFoldDB" id="A0A0L6V970"/>
<dbReference type="InterPro" id="IPR023213">
    <property type="entry name" value="CAT-like_dom_sf"/>
</dbReference>
<keyword evidence="21" id="KW-1185">Reference proteome</keyword>
<evidence type="ECO:0000256" key="11">
    <source>
        <dbReference type="ARBA" id="ARBA00023136"/>
    </source>
</evidence>
<keyword evidence="12" id="KW-0576">Peroxisome</keyword>
<evidence type="ECO:0000256" key="4">
    <source>
        <dbReference type="ARBA" id="ARBA00022448"/>
    </source>
</evidence>
<proteinExistence type="inferred from homology"/>
<keyword evidence="6" id="KW-0999">Mitochondrion inner membrane</keyword>
<evidence type="ECO:0000256" key="15">
    <source>
        <dbReference type="ARBA" id="ARBA00053195"/>
    </source>
</evidence>
<dbReference type="VEuPathDB" id="FungiDB:VP01_2243g1"/>
<keyword evidence="8" id="KW-0809">Transit peptide</keyword>
<evidence type="ECO:0000256" key="12">
    <source>
        <dbReference type="ARBA" id="ARBA00023140"/>
    </source>
</evidence>
<evidence type="ECO:0000256" key="10">
    <source>
        <dbReference type="ARBA" id="ARBA00023128"/>
    </source>
</evidence>
<dbReference type="GO" id="GO:0006631">
    <property type="term" value="P:fatty acid metabolic process"/>
    <property type="evidence" value="ECO:0007669"/>
    <property type="project" value="UniProtKB-KW"/>
</dbReference>
<evidence type="ECO:0000313" key="20">
    <source>
        <dbReference type="EMBL" id="KNZ57092.1"/>
    </source>
</evidence>
<dbReference type="Pfam" id="PF00755">
    <property type="entry name" value="Carn_acyltransf"/>
    <property type="match status" value="1"/>
</dbReference>
<comment type="catalytic activity">
    <reaction evidence="14">
        <text>(R)-carnitine + acetyl-CoA = O-acetyl-(R)-carnitine + CoA</text>
        <dbReference type="Rhea" id="RHEA:21136"/>
        <dbReference type="ChEBI" id="CHEBI:16347"/>
        <dbReference type="ChEBI" id="CHEBI:57287"/>
        <dbReference type="ChEBI" id="CHEBI:57288"/>
        <dbReference type="ChEBI" id="CHEBI:57589"/>
        <dbReference type="EC" id="2.3.1.7"/>
    </reaction>
</comment>
<comment type="subcellular location">
    <subcellularLocation>
        <location evidence="2">Mitochondrion inner membrane</location>
        <topology evidence="2">Peripheral membrane protein</topology>
        <orientation evidence="2">Matrix side</orientation>
    </subcellularLocation>
    <subcellularLocation>
        <location evidence="1">Peroxisome</location>
    </subcellularLocation>
</comment>
<comment type="function">
    <text evidence="15">Carnitine acetylase is specific for short chain fatty acids. Carnitine acetylase seems to affect the flux through the pyruvate dehydrogenase complex. It may be involved as well in the transport of acetyl-CoA into mitochondria.</text>
</comment>
<evidence type="ECO:0000256" key="18">
    <source>
        <dbReference type="PIRSR" id="PIRSR600542-1"/>
    </source>
</evidence>
<sequence length="645" mass="72248">MADTAHTQAAVSIPMFTLRRTAIPKLSSAISSPSLRLLTSSLPLNRSTMPSFKSITYQHQGSLPNLPVPELEATATKYFRSILPLVSQQEPNSPTASDDTPTPAYKHTKACVEDFLRSPLVKELQNRLKKRAQEEGRENWLSEWWNELAYMAYRDPLIPSSNYYIAHKVDHHRRTGPKRAAGEQLEPETSRAGPLCMNSYRWLFNSCRYPVKPSDKAKKFDPQVNTHLSVVRKGQFFEFPAVKPDGTFLSEAELESQFQKIIQLAGPTEAPFPVGALTTEHRDIWADMREELCKTDPHNSKSLERIESSIICVALDDTSPVTRDELGFTIWSGGGKNRFFDKHQLIVCENGQSGFNAEHSCMDGTPVARMNDWMLDVLANKKIDLGSSSDSNMTPPTPIEFVLSDASKHNILRSAAKFENLMSRQTLDVLEYPGYGKRTIKNEFKTSPDAIAQLTMQLGHYKLFGRVPVTYESCQTRKFKLGRTEVIRSCSIEALEWCKAMEDVRADWPARLEKFELAAKAHLAYAKEASDGQGVDRHLLGLRLSVKPGEEMPALFEDSTYKESCNWILSTSTLPSDYFNGLGYGAVVPEGFGLAYAVNEDSIRFTVTTTTGHGARLKHCLQEAADDIYKMMRSKAGKALPTAKL</sequence>
<evidence type="ECO:0000256" key="16">
    <source>
        <dbReference type="ARBA" id="ARBA00066910"/>
    </source>
</evidence>
<evidence type="ECO:0000256" key="14">
    <source>
        <dbReference type="ARBA" id="ARBA00052702"/>
    </source>
</evidence>
<dbReference type="STRING" id="27349.A0A0L6V970"/>
<feature type="active site" description="Proton acceptor" evidence="18">
    <location>
        <position position="359"/>
    </location>
</feature>
<keyword evidence="5" id="KW-0808">Transferase</keyword>
<dbReference type="OrthoDB" id="240216at2759"/>
<keyword evidence="9" id="KW-0443">Lipid metabolism</keyword>
<evidence type="ECO:0000256" key="8">
    <source>
        <dbReference type="ARBA" id="ARBA00022946"/>
    </source>
</evidence>
<evidence type="ECO:0000256" key="7">
    <source>
        <dbReference type="ARBA" id="ARBA00022832"/>
    </source>
</evidence>
<name>A0A0L6V970_9BASI</name>
<dbReference type="InterPro" id="IPR039551">
    <property type="entry name" value="Cho/carn_acyl_trans"/>
</dbReference>
<evidence type="ECO:0000256" key="6">
    <source>
        <dbReference type="ARBA" id="ARBA00022792"/>
    </source>
</evidence>
<dbReference type="SUPFAM" id="SSF52777">
    <property type="entry name" value="CoA-dependent acyltransferases"/>
    <property type="match status" value="2"/>
</dbReference>
<dbReference type="GO" id="GO:0005777">
    <property type="term" value="C:peroxisome"/>
    <property type="evidence" value="ECO:0007669"/>
    <property type="project" value="UniProtKB-SubCell"/>
</dbReference>
<evidence type="ECO:0000259" key="19">
    <source>
        <dbReference type="Pfam" id="PF00755"/>
    </source>
</evidence>
<dbReference type="InterPro" id="IPR000542">
    <property type="entry name" value="Carn_acyl_trans"/>
</dbReference>
<accession>A0A0L6V970</accession>
<evidence type="ECO:0000256" key="1">
    <source>
        <dbReference type="ARBA" id="ARBA00004275"/>
    </source>
</evidence>
<organism evidence="20 21">
    <name type="scientific">Puccinia sorghi</name>
    <dbReference type="NCBI Taxonomy" id="27349"/>
    <lineage>
        <taxon>Eukaryota</taxon>
        <taxon>Fungi</taxon>
        <taxon>Dikarya</taxon>
        <taxon>Basidiomycota</taxon>
        <taxon>Pucciniomycotina</taxon>
        <taxon>Pucciniomycetes</taxon>
        <taxon>Pucciniales</taxon>
        <taxon>Pucciniaceae</taxon>
        <taxon>Puccinia</taxon>
    </lineage>
</organism>
<dbReference type="EMBL" id="LAVV01007107">
    <property type="protein sequence ID" value="KNZ57092.1"/>
    <property type="molecule type" value="Genomic_DNA"/>
</dbReference>
<dbReference type="GO" id="GO:0005743">
    <property type="term" value="C:mitochondrial inner membrane"/>
    <property type="evidence" value="ECO:0007669"/>
    <property type="project" value="UniProtKB-SubCell"/>
</dbReference>
<comment type="similarity">
    <text evidence="3">Belongs to the carnitine/choline acetyltransferase family.</text>
</comment>
<dbReference type="FunFam" id="3.30.559.70:FF:000007">
    <property type="entry name" value="Carnitine O-acetyltransferase, mitochondrial"/>
    <property type="match status" value="1"/>
</dbReference>
<keyword evidence="7" id="KW-0276">Fatty acid metabolism</keyword>
<dbReference type="Gene3D" id="3.30.559.70">
    <property type="entry name" value="Choline/Carnitine o-acyltransferase, domain 2"/>
    <property type="match status" value="1"/>
</dbReference>
<comment type="caution">
    <text evidence="20">The sequence shown here is derived from an EMBL/GenBank/DDBJ whole genome shotgun (WGS) entry which is preliminary data.</text>
</comment>
<dbReference type="GO" id="GO:0004092">
    <property type="term" value="F:carnitine O-acetyltransferase activity"/>
    <property type="evidence" value="ECO:0007669"/>
    <property type="project" value="UniProtKB-EC"/>
</dbReference>